<dbReference type="AlphaFoldDB" id="A0A2S2DYQ4"/>
<accession>A0A2S2DYQ4</accession>
<dbReference type="InterPro" id="IPR007138">
    <property type="entry name" value="ABM_dom"/>
</dbReference>
<dbReference type="SUPFAM" id="SSF54909">
    <property type="entry name" value="Dimeric alpha+beta barrel"/>
    <property type="match status" value="1"/>
</dbReference>
<dbReference type="Proteomes" id="UP000245468">
    <property type="component" value="Chromosome"/>
</dbReference>
<gene>
    <name evidence="2" type="ORF">HME7025_02629</name>
</gene>
<dbReference type="InterPro" id="IPR011008">
    <property type="entry name" value="Dimeric_a/b-barrel"/>
</dbReference>
<organism evidence="2 3">
    <name type="scientific">Aquirufa nivalisilvae</name>
    <dbReference type="NCBI Taxonomy" id="2516557"/>
    <lineage>
        <taxon>Bacteria</taxon>
        <taxon>Pseudomonadati</taxon>
        <taxon>Bacteroidota</taxon>
        <taxon>Cytophagia</taxon>
        <taxon>Cytophagales</taxon>
        <taxon>Flectobacillaceae</taxon>
        <taxon>Aquirufa</taxon>
    </lineage>
</organism>
<dbReference type="OrthoDB" id="9798157at2"/>
<name>A0A2S2DYQ4_9BACT</name>
<evidence type="ECO:0000313" key="3">
    <source>
        <dbReference type="Proteomes" id="UP000245468"/>
    </source>
</evidence>
<dbReference type="RefSeq" id="WP_109324772.1">
    <property type="nucleotide sequence ID" value="NZ_CP029346.1"/>
</dbReference>
<dbReference type="PROSITE" id="PS51725">
    <property type="entry name" value="ABM"/>
    <property type="match status" value="1"/>
</dbReference>
<dbReference type="EMBL" id="CP029346">
    <property type="protein sequence ID" value="AWL10469.1"/>
    <property type="molecule type" value="Genomic_DNA"/>
</dbReference>
<sequence>MIVEVAVLQVRKGQAKSFEADFKLASQYIRSIPGYHSHSLLKCMEQENKYILVAHWQKLEDHTVGFRQSPQYEQWRELLHHYYDPFPVVEHYQEIILT</sequence>
<dbReference type="InterPro" id="IPR050404">
    <property type="entry name" value="Heme-degrading_MO"/>
</dbReference>
<dbReference type="Pfam" id="PF03992">
    <property type="entry name" value="ABM"/>
    <property type="match status" value="1"/>
</dbReference>
<dbReference type="PANTHER" id="PTHR34474">
    <property type="entry name" value="SIGNAL TRANSDUCTION PROTEIN TRAP"/>
    <property type="match status" value="1"/>
</dbReference>
<dbReference type="Gene3D" id="3.30.70.100">
    <property type="match status" value="1"/>
</dbReference>
<dbReference type="KEGG" id="psez:HME7025_02629"/>
<proteinExistence type="predicted"/>
<keyword evidence="3" id="KW-1185">Reference proteome</keyword>
<evidence type="ECO:0000259" key="1">
    <source>
        <dbReference type="PROSITE" id="PS51725"/>
    </source>
</evidence>
<feature type="domain" description="ABM" evidence="1">
    <location>
        <begin position="2"/>
        <end position="91"/>
    </location>
</feature>
<dbReference type="PANTHER" id="PTHR34474:SF2">
    <property type="entry name" value="SIGNAL TRANSDUCTION PROTEIN TRAP"/>
    <property type="match status" value="1"/>
</dbReference>
<evidence type="ECO:0000313" key="2">
    <source>
        <dbReference type="EMBL" id="AWL10469.1"/>
    </source>
</evidence>
<reference evidence="3" key="1">
    <citation type="submission" date="2018-05" db="EMBL/GenBank/DDBJ databases">
        <title>Pseudarcicella sp. HME7025 Genome sequencing and assembly.</title>
        <authorList>
            <person name="Kim H."/>
            <person name="Kang H."/>
            <person name="Joh K."/>
        </authorList>
    </citation>
    <scope>NUCLEOTIDE SEQUENCE [LARGE SCALE GENOMIC DNA]</scope>
    <source>
        <strain evidence="3">HME7025</strain>
    </source>
</reference>
<protein>
    <recommendedName>
        <fullName evidence="1">ABM domain-containing protein</fullName>
    </recommendedName>
</protein>